<evidence type="ECO:0000256" key="1">
    <source>
        <dbReference type="SAM" id="Coils"/>
    </source>
</evidence>
<dbReference type="PANTHER" id="PTHR35186:SF4">
    <property type="entry name" value="PRION-INHIBITION AND PROPAGATION HELO DOMAIN-CONTAINING PROTEIN"/>
    <property type="match status" value="1"/>
</dbReference>
<proteinExistence type="predicted"/>
<keyword evidence="4" id="KW-1185">Reference proteome</keyword>
<name>A0A8H5XSZ8_9HYPO</name>
<accession>A0A8H5XSZ8</accession>
<feature type="domain" description="DUF7580" evidence="2">
    <location>
        <begin position="356"/>
        <end position="598"/>
    </location>
</feature>
<dbReference type="PANTHER" id="PTHR35186">
    <property type="entry name" value="ANK_REP_REGION DOMAIN-CONTAINING PROTEIN"/>
    <property type="match status" value="1"/>
</dbReference>
<protein>
    <recommendedName>
        <fullName evidence="2">DUF7580 domain-containing protein</fullName>
    </recommendedName>
</protein>
<dbReference type="AlphaFoldDB" id="A0A8H5XSZ8"/>
<dbReference type="Pfam" id="PF24476">
    <property type="entry name" value="DUF7580"/>
    <property type="match status" value="1"/>
</dbReference>
<gene>
    <name evidence="3" type="ORF">FGLOB1_11625</name>
</gene>
<reference evidence="3 4" key="1">
    <citation type="submission" date="2020-05" db="EMBL/GenBank/DDBJ databases">
        <title>Identification and distribution of gene clusters putatively required for synthesis of sphingolipid metabolism inhibitors in phylogenetically diverse species of the filamentous fungus Fusarium.</title>
        <authorList>
            <person name="Kim H.-S."/>
            <person name="Busman M."/>
            <person name="Brown D.W."/>
            <person name="Divon H."/>
            <person name="Uhlig S."/>
            <person name="Proctor R.H."/>
        </authorList>
    </citation>
    <scope>NUCLEOTIDE SEQUENCE [LARGE SCALE GENOMIC DNA]</scope>
    <source>
        <strain evidence="3 4">NRRL 26131</strain>
    </source>
</reference>
<keyword evidence="1" id="KW-0175">Coiled coil</keyword>
<organism evidence="3 4">
    <name type="scientific">Fusarium globosum</name>
    <dbReference type="NCBI Taxonomy" id="78864"/>
    <lineage>
        <taxon>Eukaryota</taxon>
        <taxon>Fungi</taxon>
        <taxon>Dikarya</taxon>
        <taxon>Ascomycota</taxon>
        <taxon>Pezizomycotina</taxon>
        <taxon>Sordariomycetes</taxon>
        <taxon>Hypocreomycetidae</taxon>
        <taxon>Hypocreales</taxon>
        <taxon>Nectriaceae</taxon>
        <taxon>Fusarium</taxon>
        <taxon>Fusarium fujikuroi species complex</taxon>
    </lineage>
</organism>
<comment type="caution">
    <text evidence="3">The sequence shown here is derived from an EMBL/GenBank/DDBJ whole genome shotgun (WGS) entry which is preliminary data.</text>
</comment>
<evidence type="ECO:0000313" key="3">
    <source>
        <dbReference type="EMBL" id="KAF5699036.1"/>
    </source>
</evidence>
<evidence type="ECO:0000313" key="4">
    <source>
        <dbReference type="Proteomes" id="UP000532311"/>
    </source>
</evidence>
<dbReference type="EMBL" id="JAAQPF010000617">
    <property type="protein sequence ID" value="KAF5699036.1"/>
    <property type="molecule type" value="Genomic_DNA"/>
</dbReference>
<evidence type="ECO:0000259" key="2">
    <source>
        <dbReference type="Pfam" id="PF24476"/>
    </source>
</evidence>
<sequence>MDAQLHSADQSALSTPHVMQASRSSECKKQAVFFDTILYISSIVQFHEIIRVMSGLEIVGLVLGAIPIAIETLKMGSRGIVIFRRSRRYENELERLMNKFENERVRLQDVFEKLLVDLVPHSRIESLVQDPLRLLKVEPELNTKLRRRLWRGFDLFNKTLEEIKNATEEATERINVQVQDKKSRLQGKFLCLMRNLANGVFGAVRASFDCPCEHHVCLQLEKRIIDMMPDDAEDYPVTESINFHLALSYKSSGSKTPPLSSNDRAWFEMLVKPTPKPLNRFSIPHKLLKGAEGKQAWDLPQAPVHTSRPETKRRFRVIKLVGRQLRSRASPSTVIDPVKVSDNSVELEAASKDLEQSPTTLDLCEKIRQPTTTGPLICYGLLFDVSAPKTHTYNAYPIIPSKFREKCDRTMISLNQVLGLDRRYMVLSEKERLKLAVIIAANILQLYGSPWMPAVIRSWDIYLIQGQDDPTCERFFVLQTLPIAEGPSRSGGFGLTSMRNQSLFYLGVLLIELAFGKSLELLRSECDKSSTVSQFFADYRTAKRLVDQVTSFIGPNYGSAVSRCIDGEFHGRGVGLEDQDLSHDVYAGVVALLEKELEG</sequence>
<dbReference type="Proteomes" id="UP000532311">
    <property type="component" value="Unassembled WGS sequence"/>
</dbReference>
<dbReference type="InterPro" id="IPR056002">
    <property type="entry name" value="DUF7580"/>
</dbReference>
<feature type="coiled-coil region" evidence="1">
    <location>
        <begin position="86"/>
        <end position="113"/>
    </location>
</feature>